<evidence type="ECO:0000313" key="8">
    <source>
        <dbReference type="Proteomes" id="UP001236663"/>
    </source>
</evidence>
<evidence type="ECO:0000256" key="2">
    <source>
        <dbReference type="ARBA" id="ARBA00022475"/>
    </source>
</evidence>
<name>A0ABT8C509_9BACT</name>
<evidence type="ECO:0000256" key="1">
    <source>
        <dbReference type="ARBA" id="ARBA00004651"/>
    </source>
</evidence>
<protein>
    <submittedName>
        <fullName evidence="7">Cytochrome C oxidase subunit IV family protein</fullName>
    </submittedName>
</protein>
<keyword evidence="4 6" id="KW-1133">Transmembrane helix</keyword>
<dbReference type="EMBL" id="JAUFQS010000004">
    <property type="protein sequence ID" value="MDN3687187.1"/>
    <property type="molecule type" value="Genomic_DNA"/>
</dbReference>
<evidence type="ECO:0000256" key="3">
    <source>
        <dbReference type="ARBA" id="ARBA00022692"/>
    </source>
</evidence>
<comment type="subcellular location">
    <subcellularLocation>
        <location evidence="1">Cell membrane</location>
        <topology evidence="1">Multi-pass membrane protein</topology>
    </subcellularLocation>
</comment>
<keyword evidence="2" id="KW-1003">Cell membrane</keyword>
<comment type="caution">
    <text evidence="7">The sequence shown here is derived from an EMBL/GenBank/DDBJ whole genome shotgun (WGS) entry which is preliminary data.</text>
</comment>
<gene>
    <name evidence="7" type="ORF">QWZ15_05050</name>
</gene>
<feature type="transmembrane region" description="Helical" evidence="6">
    <location>
        <begin position="79"/>
        <end position="98"/>
    </location>
</feature>
<evidence type="ECO:0000313" key="7">
    <source>
        <dbReference type="EMBL" id="MDN3687187.1"/>
    </source>
</evidence>
<proteinExistence type="predicted"/>
<feature type="transmembrane region" description="Helical" evidence="6">
    <location>
        <begin position="23"/>
        <end position="42"/>
    </location>
</feature>
<evidence type="ECO:0000256" key="6">
    <source>
        <dbReference type="SAM" id="Phobius"/>
    </source>
</evidence>
<dbReference type="Proteomes" id="UP001236663">
    <property type="component" value="Unassembled WGS sequence"/>
</dbReference>
<keyword evidence="3 6" id="KW-0812">Transmembrane</keyword>
<accession>A0ABT8C509</accession>
<feature type="transmembrane region" description="Helical" evidence="6">
    <location>
        <begin position="49"/>
        <end position="67"/>
    </location>
</feature>
<dbReference type="InterPro" id="IPR005171">
    <property type="entry name" value="Cyt_c_oxidase_su4_prok"/>
</dbReference>
<sequence>MMAQENKNGLEVIPRDSAKIRKIWMTALILLAVTAVEFLLAFTMERGMVLYIIFIVLTIVKAKYIMMEFMHLGDEVKPLFYSIIVPLIFLVWLIIALFREGTDIFLMRW</sequence>
<reference evidence="8" key="1">
    <citation type="journal article" date="2019" name="Int. J. Syst. Evol. Microbiol.">
        <title>The Global Catalogue of Microorganisms (GCM) 10K type strain sequencing project: providing services to taxonomists for standard genome sequencing and annotation.</title>
        <authorList>
            <consortium name="The Broad Institute Genomics Platform"/>
            <consortium name="The Broad Institute Genome Sequencing Center for Infectious Disease"/>
            <person name="Wu L."/>
            <person name="Ma J."/>
        </authorList>
    </citation>
    <scope>NUCLEOTIDE SEQUENCE [LARGE SCALE GENOMIC DNA]</scope>
    <source>
        <strain evidence="8">CECT 7706</strain>
    </source>
</reference>
<organism evidence="7 8">
    <name type="scientific">Cyclobacterium jeungdonense</name>
    <dbReference type="NCBI Taxonomy" id="708087"/>
    <lineage>
        <taxon>Bacteria</taxon>
        <taxon>Pseudomonadati</taxon>
        <taxon>Bacteroidota</taxon>
        <taxon>Cytophagia</taxon>
        <taxon>Cytophagales</taxon>
        <taxon>Cyclobacteriaceae</taxon>
        <taxon>Cyclobacterium</taxon>
    </lineage>
</organism>
<dbReference type="Pfam" id="PF03626">
    <property type="entry name" value="COX4_pro"/>
    <property type="match status" value="1"/>
</dbReference>
<evidence type="ECO:0000256" key="4">
    <source>
        <dbReference type="ARBA" id="ARBA00022989"/>
    </source>
</evidence>
<keyword evidence="5 6" id="KW-0472">Membrane</keyword>
<keyword evidence="8" id="KW-1185">Reference proteome</keyword>
<evidence type="ECO:0000256" key="5">
    <source>
        <dbReference type="ARBA" id="ARBA00023136"/>
    </source>
</evidence>